<dbReference type="GO" id="GO:0005886">
    <property type="term" value="C:plasma membrane"/>
    <property type="evidence" value="ECO:0007669"/>
    <property type="project" value="UniProtKB-SubCell"/>
</dbReference>
<keyword evidence="6 9" id="KW-1133">Transmembrane helix</keyword>
<protein>
    <submittedName>
        <fullName evidence="11">TRAP-type C4-dicarboxylate transport system, small permease component</fullName>
    </submittedName>
</protein>
<keyword evidence="5 9" id="KW-0812">Transmembrane</keyword>
<reference evidence="11 12" key="1">
    <citation type="submission" date="2016-10" db="EMBL/GenBank/DDBJ databases">
        <authorList>
            <person name="de Groot N.N."/>
        </authorList>
    </citation>
    <scope>NUCLEOTIDE SEQUENCE [LARGE SCALE GENOMIC DNA]</scope>
    <source>
        <strain evidence="11 12">DSM 7343</strain>
    </source>
</reference>
<evidence type="ECO:0000256" key="5">
    <source>
        <dbReference type="ARBA" id="ARBA00022692"/>
    </source>
</evidence>
<dbReference type="RefSeq" id="WP_092350653.1">
    <property type="nucleotide sequence ID" value="NZ_FNQN01000012.1"/>
</dbReference>
<gene>
    <name evidence="11" type="ORF">SAMN05660420_03184</name>
</gene>
<evidence type="ECO:0000256" key="9">
    <source>
        <dbReference type="SAM" id="Phobius"/>
    </source>
</evidence>
<evidence type="ECO:0000256" key="1">
    <source>
        <dbReference type="ARBA" id="ARBA00004429"/>
    </source>
</evidence>
<feature type="transmembrane region" description="Helical" evidence="9">
    <location>
        <begin position="137"/>
        <end position="155"/>
    </location>
</feature>
<evidence type="ECO:0000313" key="12">
    <source>
        <dbReference type="Proteomes" id="UP000199409"/>
    </source>
</evidence>
<dbReference type="STRING" id="37625.SAMN05660420_03184"/>
<evidence type="ECO:0000313" key="11">
    <source>
        <dbReference type="EMBL" id="SEA78437.1"/>
    </source>
</evidence>
<dbReference type="AlphaFoldDB" id="A0A1H4E0V2"/>
<feature type="domain" description="Tripartite ATP-independent periplasmic transporters DctQ component" evidence="10">
    <location>
        <begin position="37"/>
        <end position="162"/>
    </location>
</feature>
<evidence type="ECO:0000256" key="6">
    <source>
        <dbReference type="ARBA" id="ARBA00022989"/>
    </source>
</evidence>
<keyword evidence="7 9" id="KW-0472">Membrane</keyword>
<keyword evidence="12" id="KW-1185">Reference proteome</keyword>
<dbReference type="InterPro" id="IPR055348">
    <property type="entry name" value="DctQ"/>
</dbReference>
<dbReference type="PANTHER" id="PTHR35011">
    <property type="entry name" value="2,3-DIKETO-L-GULONATE TRAP TRANSPORTER SMALL PERMEASE PROTEIN YIAM"/>
    <property type="match status" value="1"/>
</dbReference>
<accession>A0A1H4E0V2</accession>
<evidence type="ECO:0000259" key="10">
    <source>
        <dbReference type="Pfam" id="PF04290"/>
    </source>
</evidence>
<evidence type="ECO:0000256" key="2">
    <source>
        <dbReference type="ARBA" id="ARBA00022448"/>
    </source>
</evidence>
<evidence type="ECO:0000256" key="4">
    <source>
        <dbReference type="ARBA" id="ARBA00022519"/>
    </source>
</evidence>
<dbReference type="InterPro" id="IPR007387">
    <property type="entry name" value="TRAP_DctQ"/>
</dbReference>
<evidence type="ECO:0000256" key="7">
    <source>
        <dbReference type="ARBA" id="ARBA00023136"/>
    </source>
</evidence>
<feature type="transmembrane region" description="Helical" evidence="9">
    <location>
        <begin position="63"/>
        <end position="82"/>
    </location>
</feature>
<feature type="transmembrane region" description="Helical" evidence="9">
    <location>
        <begin position="94"/>
        <end position="117"/>
    </location>
</feature>
<name>A0A1H4E0V2_9BACT</name>
<sequence length="176" mass="19955">MVKSIVILCSLMNRLVSCLDWVVRALLAVGMGIILSAIIFHVVGRYFFSMTYMGTMELVRYTMIWVSILGAAAAFICNEHVIIDMLSNKFPEKIWFWCRIVADLILCGFFVAMIYGGQFMAIRNFSQTSLGLQIPMFYPYLAIPVGGCLMLIYTLTDLFNTLVDRCGFQHTNSEVK</sequence>
<dbReference type="Pfam" id="PF04290">
    <property type="entry name" value="DctQ"/>
    <property type="match status" value="1"/>
</dbReference>
<keyword evidence="2" id="KW-0813">Transport</keyword>
<dbReference type="GO" id="GO:0015740">
    <property type="term" value="P:C4-dicarboxylate transport"/>
    <property type="evidence" value="ECO:0007669"/>
    <property type="project" value="TreeGrafter"/>
</dbReference>
<feature type="transmembrane region" description="Helical" evidence="9">
    <location>
        <begin position="21"/>
        <end position="43"/>
    </location>
</feature>
<organism evidence="11 12">
    <name type="scientific">Desulfuromusa kysingii</name>
    <dbReference type="NCBI Taxonomy" id="37625"/>
    <lineage>
        <taxon>Bacteria</taxon>
        <taxon>Pseudomonadati</taxon>
        <taxon>Thermodesulfobacteriota</taxon>
        <taxon>Desulfuromonadia</taxon>
        <taxon>Desulfuromonadales</taxon>
        <taxon>Geopsychrobacteraceae</taxon>
        <taxon>Desulfuromusa</taxon>
    </lineage>
</organism>
<dbReference type="PANTHER" id="PTHR35011:SF2">
    <property type="entry name" value="2,3-DIKETO-L-GULONATE TRAP TRANSPORTER SMALL PERMEASE PROTEIN YIAM"/>
    <property type="match status" value="1"/>
</dbReference>
<proteinExistence type="inferred from homology"/>
<keyword evidence="4" id="KW-0997">Cell inner membrane</keyword>
<comment type="subcellular location">
    <subcellularLocation>
        <location evidence="1">Cell inner membrane</location>
        <topology evidence="1">Multi-pass membrane protein</topology>
    </subcellularLocation>
</comment>
<dbReference type="OrthoDB" id="5454104at2"/>
<comment type="similarity">
    <text evidence="8">Belongs to the TRAP transporter small permease family.</text>
</comment>
<evidence type="ECO:0000256" key="8">
    <source>
        <dbReference type="ARBA" id="ARBA00038436"/>
    </source>
</evidence>
<evidence type="ECO:0000256" key="3">
    <source>
        <dbReference type="ARBA" id="ARBA00022475"/>
    </source>
</evidence>
<dbReference type="GO" id="GO:0022857">
    <property type="term" value="F:transmembrane transporter activity"/>
    <property type="evidence" value="ECO:0007669"/>
    <property type="project" value="TreeGrafter"/>
</dbReference>
<keyword evidence="3" id="KW-1003">Cell membrane</keyword>
<dbReference type="EMBL" id="FNQN01000012">
    <property type="protein sequence ID" value="SEA78437.1"/>
    <property type="molecule type" value="Genomic_DNA"/>
</dbReference>
<dbReference type="Proteomes" id="UP000199409">
    <property type="component" value="Unassembled WGS sequence"/>
</dbReference>